<evidence type="ECO:0000313" key="9">
    <source>
        <dbReference type="Proteomes" id="UP001238603"/>
    </source>
</evidence>
<dbReference type="PANTHER" id="PTHR43741:SF2">
    <property type="entry name" value="FMN-DEPENDENT NADH:QUINONE OXIDOREDUCTASE"/>
    <property type="match status" value="1"/>
</dbReference>
<evidence type="ECO:0000256" key="4">
    <source>
        <dbReference type="ARBA" id="ARBA00023027"/>
    </source>
</evidence>
<gene>
    <name evidence="6" type="primary">azoR</name>
    <name evidence="8" type="ORF">QRD43_06185</name>
</gene>
<dbReference type="PANTHER" id="PTHR43741">
    <property type="entry name" value="FMN-DEPENDENT NADH-AZOREDUCTASE 1"/>
    <property type="match status" value="1"/>
</dbReference>
<keyword evidence="1 6" id="KW-0285">Flavoprotein</keyword>
<accession>A0ABT7LF72</accession>
<comment type="function">
    <text evidence="6">Quinone reductase that provides resistance to thiol-specific stress caused by electrophilic quinones.</text>
</comment>
<feature type="domain" description="Flavodoxin-like fold" evidence="7">
    <location>
        <begin position="1"/>
        <end position="201"/>
    </location>
</feature>
<proteinExistence type="inferred from homology"/>
<feature type="binding site" evidence="6">
    <location>
        <begin position="144"/>
        <end position="147"/>
    </location>
    <ligand>
        <name>FMN</name>
        <dbReference type="ChEBI" id="CHEBI:58210"/>
    </ligand>
</feature>
<keyword evidence="3 6" id="KW-0560">Oxidoreductase</keyword>
<dbReference type="RefSeq" id="WP_285981621.1">
    <property type="nucleotide sequence ID" value="NZ_JASVDS010000002.1"/>
</dbReference>
<keyword evidence="9" id="KW-1185">Reference proteome</keyword>
<evidence type="ECO:0000256" key="6">
    <source>
        <dbReference type="HAMAP-Rule" id="MF_01216"/>
    </source>
</evidence>
<protein>
    <recommendedName>
        <fullName evidence="6">FMN dependent NADH:quinone oxidoreductase</fullName>
        <ecNumber evidence="6">1.6.5.-</ecNumber>
    </recommendedName>
    <alternativeName>
        <fullName evidence="6">Azo-dye reductase</fullName>
    </alternativeName>
    <alternativeName>
        <fullName evidence="6">FMN-dependent NADH-azo compound oxidoreductase</fullName>
    </alternativeName>
    <alternativeName>
        <fullName evidence="6">FMN-dependent NADH-azoreductase</fullName>
        <ecNumber evidence="6">1.7.1.17</ecNumber>
    </alternativeName>
</protein>
<sequence length="212" mass="22761">MNILQINSSARRLQDDGQGSHSTRLANELVAALRAGQPAARLDILDLGQRNLPALDEATLQALFTPAEQRSEAQAARVAQDMALIEQVRAQDTLVLAVPMINFGIPTQLKHWIDAIAKAGVTFRYTANGPEGLLGGKKVYIVLTRGGIYRDQPSDTMVPYLKTVLGFLGMTDLHFIYAEGLSMGPDAEAQGLAAAREQIASLLQGQGEAQPA</sequence>
<dbReference type="HAMAP" id="MF_01216">
    <property type="entry name" value="Azoreductase_type1"/>
    <property type="match status" value="1"/>
</dbReference>
<dbReference type="EMBL" id="JASVDS010000002">
    <property type="protein sequence ID" value="MDL5031492.1"/>
    <property type="molecule type" value="Genomic_DNA"/>
</dbReference>
<keyword evidence="2 6" id="KW-0288">FMN</keyword>
<feature type="binding site" evidence="6">
    <location>
        <begin position="20"/>
        <end position="22"/>
    </location>
    <ligand>
        <name>FMN</name>
        <dbReference type="ChEBI" id="CHEBI:58210"/>
    </ligand>
</feature>
<comment type="caution">
    <text evidence="6">Lacks conserved residue(s) required for the propagation of feature annotation.</text>
</comment>
<comment type="cofactor">
    <cofactor evidence="6">
        <name>FMN</name>
        <dbReference type="ChEBI" id="CHEBI:58210"/>
    </cofactor>
    <text evidence="6">Binds 1 FMN per subunit.</text>
</comment>
<dbReference type="Pfam" id="PF02525">
    <property type="entry name" value="Flavodoxin_2"/>
    <property type="match status" value="1"/>
</dbReference>
<comment type="subunit">
    <text evidence="6">Homodimer.</text>
</comment>
<dbReference type="InterPro" id="IPR050104">
    <property type="entry name" value="FMN-dep_NADH:Q_OxRdtase_AzoR1"/>
</dbReference>
<dbReference type="Gene3D" id="3.40.50.360">
    <property type="match status" value="1"/>
</dbReference>
<dbReference type="InterPro" id="IPR029039">
    <property type="entry name" value="Flavoprotein-like_sf"/>
</dbReference>
<dbReference type="InterPro" id="IPR023048">
    <property type="entry name" value="NADH:quinone_OxRdtase_FMN_depd"/>
</dbReference>
<dbReference type="EC" id="1.6.5.-" evidence="6"/>
<dbReference type="Proteomes" id="UP001238603">
    <property type="component" value="Unassembled WGS sequence"/>
</dbReference>
<reference evidence="8 9" key="1">
    <citation type="submission" date="2023-06" db="EMBL/GenBank/DDBJ databases">
        <title>Pelomonas sp. APW6 16S ribosomal RNA gene genome sequencing and assembly.</title>
        <authorList>
            <person name="Woo H."/>
        </authorList>
    </citation>
    <scope>NUCLEOTIDE SEQUENCE [LARGE SCALE GENOMIC DNA]</scope>
    <source>
        <strain evidence="8 9">APW6</strain>
    </source>
</reference>
<evidence type="ECO:0000256" key="5">
    <source>
        <dbReference type="ARBA" id="ARBA00048542"/>
    </source>
</evidence>
<comment type="catalytic activity">
    <reaction evidence="5">
        <text>N,N-dimethyl-1,4-phenylenediamine + anthranilate + 2 NAD(+) = 2-(4-dimethylaminophenyl)diazenylbenzoate + 2 NADH + 2 H(+)</text>
        <dbReference type="Rhea" id="RHEA:55872"/>
        <dbReference type="ChEBI" id="CHEBI:15378"/>
        <dbReference type="ChEBI" id="CHEBI:15783"/>
        <dbReference type="ChEBI" id="CHEBI:16567"/>
        <dbReference type="ChEBI" id="CHEBI:57540"/>
        <dbReference type="ChEBI" id="CHEBI:57945"/>
        <dbReference type="ChEBI" id="CHEBI:71579"/>
        <dbReference type="EC" id="1.7.1.17"/>
    </reaction>
    <physiologicalReaction direction="right-to-left" evidence="5">
        <dbReference type="Rhea" id="RHEA:55874"/>
    </physiologicalReaction>
</comment>
<dbReference type="EC" id="1.7.1.17" evidence="6"/>
<evidence type="ECO:0000259" key="7">
    <source>
        <dbReference type="Pfam" id="PF02525"/>
    </source>
</evidence>
<comment type="similarity">
    <text evidence="6">Belongs to the azoreductase type 1 family.</text>
</comment>
<feature type="binding site" evidence="6">
    <location>
        <position position="9"/>
    </location>
    <ligand>
        <name>FMN</name>
        <dbReference type="ChEBI" id="CHEBI:58210"/>
    </ligand>
</feature>
<comment type="catalytic activity">
    <reaction evidence="6">
        <text>2 a quinone + NADH + H(+) = 2 a 1,4-benzosemiquinone + NAD(+)</text>
        <dbReference type="Rhea" id="RHEA:65952"/>
        <dbReference type="ChEBI" id="CHEBI:15378"/>
        <dbReference type="ChEBI" id="CHEBI:57540"/>
        <dbReference type="ChEBI" id="CHEBI:57945"/>
        <dbReference type="ChEBI" id="CHEBI:132124"/>
        <dbReference type="ChEBI" id="CHEBI:134225"/>
    </reaction>
</comment>
<evidence type="ECO:0000256" key="1">
    <source>
        <dbReference type="ARBA" id="ARBA00022630"/>
    </source>
</evidence>
<name>A0ABT7LF72_9BURK</name>
<dbReference type="InterPro" id="IPR003680">
    <property type="entry name" value="Flavodoxin_fold"/>
</dbReference>
<evidence type="ECO:0000256" key="2">
    <source>
        <dbReference type="ARBA" id="ARBA00022643"/>
    </source>
</evidence>
<comment type="caution">
    <text evidence="8">The sequence shown here is derived from an EMBL/GenBank/DDBJ whole genome shotgun (WGS) entry which is preliminary data.</text>
</comment>
<keyword evidence="4 6" id="KW-0520">NAD</keyword>
<dbReference type="SUPFAM" id="SSF52218">
    <property type="entry name" value="Flavoproteins"/>
    <property type="match status" value="1"/>
</dbReference>
<comment type="function">
    <text evidence="6">Also exhibits azoreductase activity. Catalyzes the reductive cleavage of the azo bond in aromatic azo compounds to the corresponding amines.</text>
</comment>
<organism evidence="8 9">
    <name type="scientific">Roseateles subflavus</name>
    <dbReference type="NCBI Taxonomy" id="3053353"/>
    <lineage>
        <taxon>Bacteria</taxon>
        <taxon>Pseudomonadati</taxon>
        <taxon>Pseudomonadota</taxon>
        <taxon>Betaproteobacteria</taxon>
        <taxon>Burkholderiales</taxon>
        <taxon>Sphaerotilaceae</taxon>
        <taxon>Roseateles</taxon>
    </lineage>
</organism>
<evidence type="ECO:0000256" key="3">
    <source>
        <dbReference type="ARBA" id="ARBA00023002"/>
    </source>
</evidence>
<evidence type="ECO:0000313" key="8">
    <source>
        <dbReference type="EMBL" id="MDL5031492.1"/>
    </source>
</evidence>